<evidence type="ECO:0000259" key="2">
    <source>
        <dbReference type="PROSITE" id="PS50937"/>
    </source>
</evidence>
<dbReference type="GO" id="GO:0003700">
    <property type="term" value="F:DNA-binding transcription factor activity"/>
    <property type="evidence" value="ECO:0007669"/>
    <property type="project" value="InterPro"/>
</dbReference>
<dbReference type="EMBL" id="JAAXOO010000010">
    <property type="protein sequence ID" value="NKY37806.1"/>
    <property type="molecule type" value="Genomic_DNA"/>
</dbReference>
<keyword evidence="1" id="KW-0238">DNA-binding</keyword>
<dbReference type="InterPro" id="IPR047057">
    <property type="entry name" value="MerR_fam"/>
</dbReference>
<dbReference type="PROSITE" id="PS50937">
    <property type="entry name" value="HTH_MERR_2"/>
    <property type="match status" value="1"/>
</dbReference>
<dbReference type="AlphaFoldDB" id="A0A846XSR8"/>
<dbReference type="PROSITE" id="PS00552">
    <property type="entry name" value="HTH_MERR_1"/>
    <property type="match status" value="1"/>
</dbReference>
<sequence length="218" mass="24147">MPRPARAGAVARSTRLAPRYRTVETPRPRGRILLPTACLEPTPGGYRCYCSTRGRGSPAKRAVAQYFSVKRGKAVSLSAPTGAEPGRDIPRHTIGAAARHCGLSQDTLRWYERIGLLSHIGRDHTGRRRFSDRDLEWLTLITRLRTTGMSVADMIRYAQLVRAGESTVPERLAMFRATRAEAIDRIAELQQTVAVLDYKIALYEECTAPARSPDNAAS</sequence>
<evidence type="ECO:0000313" key="4">
    <source>
        <dbReference type="Proteomes" id="UP000565715"/>
    </source>
</evidence>
<name>A0A846XSR8_9NOCA</name>
<evidence type="ECO:0000313" key="3">
    <source>
        <dbReference type="EMBL" id="NKY37806.1"/>
    </source>
</evidence>
<dbReference type="Proteomes" id="UP000565715">
    <property type="component" value="Unassembled WGS sequence"/>
</dbReference>
<keyword evidence="4" id="KW-1185">Reference proteome</keyword>
<dbReference type="Pfam" id="PF13411">
    <property type="entry name" value="MerR_1"/>
    <property type="match status" value="1"/>
</dbReference>
<organism evidence="3 4">
    <name type="scientific">Nocardia speluncae</name>
    <dbReference type="NCBI Taxonomy" id="419477"/>
    <lineage>
        <taxon>Bacteria</taxon>
        <taxon>Bacillati</taxon>
        <taxon>Actinomycetota</taxon>
        <taxon>Actinomycetes</taxon>
        <taxon>Mycobacteriales</taxon>
        <taxon>Nocardiaceae</taxon>
        <taxon>Nocardia</taxon>
    </lineage>
</organism>
<feature type="domain" description="HTH merR-type" evidence="2">
    <location>
        <begin position="91"/>
        <end position="160"/>
    </location>
</feature>
<comment type="caution">
    <text evidence="3">The sequence shown here is derived from an EMBL/GenBank/DDBJ whole genome shotgun (WGS) entry which is preliminary data.</text>
</comment>
<dbReference type="PRINTS" id="PR00040">
    <property type="entry name" value="HTHMERR"/>
</dbReference>
<dbReference type="InterPro" id="IPR009061">
    <property type="entry name" value="DNA-bd_dom_put_sf"/>
</dbReference>
<reference evidence="3 4" key="1">
    <citation type="submission" date="2020-04" db="EMBL/GenBank/DDBJ databases">
        <title>MicrobeNet Type strains.</title>
        <authorList>
            <person name="Nicholson A.C."/>
        </authorList>
    </citation>
    <scope>NUCLEOTIDE SEQUENCE [LARGE SCALE GENOMIC DNA]</scope>
    <source>
        <strain evidence="3 4">DSM 45078</strain>
    </source>
</reference>
<accession>A0A846XSR8</accession>
<dbReference type="SMART" id="SM00422">
    <property type="entry name" value="HTH_MERR"/>
    <property type="match status" value="1"/>
</dbReference>
<dbReference type="CDD" id="cd01109">
    <property type="entry name" value="HTH_YyaN"/>
    <property type="match status" value="1"/>
</dbReference>
<proteinExistence type="predicted"/>
<dbReference type="GO" id="GO:0003677">
    <property type="term" value="F:DNA binding"/>
    <property type="evidence" value="ECO:0007669"/>
    <property type="project" value="UniProtKB-KW"/>
</dbReference>
<dbReference type="SUPFAM" id="SSF46955">
    <property type="entry name" value="Putative DNA-binding domain"/>
    <property type="match status" value="1"/>
</dbReference>
<dbReference type="PANTHER" id="PTHR30204">
    <property type="entry name" value="REDOX-CYCLING DRUG-SENSING TRANSCRIPTIONAL ACTIVATOR SOXR"/>
    <property type="match status" value="1"/>
</dbReference>
<evidence type="ECO:0000256" key="1">
    <source>
        <dbReference type="ARBA" id="ARBA00023125"/>
    </source>
</evidence>
<dbReference type="Gene3D" id="1.10.1660.10">
    <property type="match status" value="1"/>
</dbReference>
<dbReference type="PANTHER" id="PTHR30204:SF98">
    <property type="entry name" value="HTH-TYPE TRANSCRIPTIONAL REGULATOR ADHR"/>
    <property type="match status" value="1"/>
</dbReference>
<protein>
    <submittedName>
        <fullName evidence="3">MerR family transcriptional regulator</fullName>
    </submittedName>
</protein>
<gene>
    <name evidence="3" type="ORF">HGA13_32780</name>
</gene>
<dbReference type="InterPro" id="IPR000551">
    <property type="entry name" value="MerR-type_HTH_dom"/>
</dbReference>